<dbReference type="AlphaFoldDB" id="A0A2X4XSN2"/>
<evidence type="ECO:0000313" key="1">
    <source>
        <dbReference type="EMBL" id="SQI39744.1"/>
    </source>
</evidence>
<dbReference type="Proteomes" id="UP000248897">
    <property type="component" value="Chromosome 1"/>
</dbReference>
<accession>A0A2X4XSN2</accession>
<reference evidence="1 2" key="1">
    <citation type="submission" date="2018-06" db="EMBL/GenBank/DDBJ databases">
        <authorList>
            <consortium name="Pathogen Informatics"/>
            <person name="Doyle S."/>
        </authorList>
    </citation>
    <scope>NUCLEOTIDE SEQUENCE [LARGE SCALE GENOMIC DNA]</scope>
    <source>
        <strain evidence="1 2">NCTC12961</strain>
    </source>
</reference>
<dbReference type="EMBL" id="LS483469">
    <property type="protein sequence ID" value="SQI39744.1"/>
    <property type="molecule type" value="Genomic_DNA"/>
</dbReference>
<protein>
    <submittedName>
        <fullName evidence="1">Uncharacterized protein</fullName>
    </submittedName>
</protein>
<name>A0A2X4XSN2_SERPL</name>
<sequence>MRNDDIGADARTVGVKHQALLCLESRLQFLIGPEIRIAGQQHFKTVVAVALAEQIGVVAEPFDHFAVEIQA</sequence>
<proteinExistence type="predicted"/>
<organism evidence="1 2">
    <name type="scientific">Serratia plymuthica</name>
    <dbReference type="NCBI Taxonomy" id="82996"/>
    <lineage>
        <taxon>Bacteria</taxon>
        <taxon>Pseudomonadati</taxon>
        <taxon>Pseudomonadota</taxon>
        <taxon>Gammaproteobacteria</taxon>
        <taxon>Enterobacterales</taxon>
        <taxon>Yersiniaceae</taxon>
        <taxon>Serratia</taxon>
    </lineage>
</organism>
<evidence type="ECO:0000313" key="2">
    <source>
        <dbReference type="Proteomes" id="UP000248897"/>
    </source>
</evidence>
<gene>
    <name evidence="1" type="ORF">NCTC12961_02943</name>
</gene>